<dbReference type="EMBL" id="UYSU01034885">
    <property type="protein sequence ID" value="VDL95229.1"/>
    <property type="molecule type" value="Genomic_DNA"/>
</dbReference>
<protein>
    <submittedName>
        <fullName evidence="4">Neurobeachin-like protein 2</fullName>
    </submittedName>
</protein>
<proteinExistence type="predicted"/>
<organism evidence="4">
    <name type="scientific">Schistocephalus solidus</name>
    <name type="common">Tapeworm</name>
    <dbReference type="NCBI Taxonomy" id="70667"/>
    <lineage>
        <taxon>Eukaryota</taxon>
        <taxon>Metazoa</taxon>
        <taxon>Spiralia</taxon>
        <taxon>Lophotrochozoa</taxon>
        <taxon>Platyhelminthes</taxon>
        <taxon>Cestoda</taxon>
        <taxon>Eucestoda</taxon>
        <taxon>Diphyllobothriidea</taxon>
        <taxon>Diphyllobothriidae</taxon>
        <taxon>Schistocephalus</taxon>
    </lineage>
</organism>
<evidence type="ECO:0000313" key="4">
    <source>
        <dbReference type="WBParaSite" id="SSLN_0000918501-mRNA-1"/>
    </source>
</evidence>
<dbReference type="Proteomes" id="UP000275846">
    <property type="component" value="Unassembled WGS sequence"/>
</dbReference>
<dbReference type="WBParaSite" id="SSLN_0000918501-mRNA-1">
    <property type="protein sequence ID" value="SSLN_0000918501-mRNA-1"/>
    <property type="gene ID" value="SSLN_0000918501"/>
</dbReference>
<accession>A0A183SX96</accession>
<reference evidence="4" key="1">
    <citation type="submission" date="2016-06" db="UniProtKB">
        <authorList>
            <consortium name="WormBaseParasite"/>
        </authorList>
    </citation>
    <scope>IDENTIFICATION</scope>
</reference>
<reference evidence="2 3" key="2">
    <citation type="submission" date="2018-11" db="EMBL/GenBank/DDBJ databases">
        <authorList>
            <consortium name="Pathogen Informatics"/>
        </authorList>
    </citation>
    <scope>NUCLEOTIDE SEQUENCE [LARGE SCALE GENOMIC DNA]</scope>
    <source>
        <strain evidence="2 3">NST_G2</strain>
    </source>
</reference>
<dbReference type="AlphaFoldDB" id="A0A183SX96"/>
<sequence>MERRPGVVPEASMEAQPLQSQLSPVDTKAELAGPEPEPGSPGTTGLFNIYALLRQLQLIWGGQLVRMDAELFLKRLFYGAVATGSHRQ</sequence>
<feature type="region of interest" description="Disordered" evidence="1">
    <location>
        <begin position="1"/>
        <end position="44"/>
    </location>
</feature>
<gene>
    <name evidence="2" type="ORF">SSLN_LOCUS8844</name>
</gene>
<evidence type="ECO:0000313" key="2">
    <source>
        <dbReference type="EMBL" id="VDL95229.1"/>
    </source>
</evidence>
<name>A0A183SX96_SCHSO</name>
<evidence type="ECO:0000256" key="1">
    <source>
        <dbReference type="SAM" id="MobiDB-lite"/>
    </source>
</evidence>
<keyword evidence="3" id="KW-1185">Reference proteome</keyword>
<evidence type="ECO:0000313" key="3">
    <source>
        <dbReference type="Proteomes" id="UP000275846"/>
    </source>
</evidence>